<dbReference type="InterPro" id="IPR001138">
    <property type="entry name" value="Zn2Cys6_DnaBD"/>
</dbReference>
<feature type="compositionally biased region" description="Low complexity" evidence="8">
    <location>
        <begin position="44"/>
        <end position="59"/>
    </location>
</feature>
<evidence type="ECO:0000256" key="1">
    <source>
        <dbReference type="ARBA" id="ARBA00004123"/>
    </source>
</evidence>
<dbReference type="InParanoid" id="A0A316VQA2"/>
<evidence type="ECO:0000313" key="11">
    <source>
        <dbReference type="Proteomes" id="UP000245771"/>
    </source>
</evidence>
<proteinExistence type="predicted"/>
<keyword evidence="3" id="KW-0862">Zinc</keyword>
<dbReference type="PROSITE" id="PS50048">
    <property type="entry name" value="ZN2_CY6_FUNGAL_2"/>
    <property type="match status" value="1"/>
</dbReference>
<feature type="region of interest" description="Disordered" evidence="8">
    <location>
        <begin position="820"/>
        <end position="850"/>
    </location>
</feature>
<dbReference type="SMART" id="SM00066">
    <property type="entry name" value="GAL4"/>
    <property type="match status" value="1"/>
</dbReference>
<accession>A0A316VQA2</accession>
<feature type="compositionally biased region" description="Low complexity" evidence="8">
    <location>
        <begin position="981"/>
        <end position="990"/>
    </location>
</feature>
<name>A0A316VQA2_9BASI</name>
<evidence type="ECO:0000313" key="10">
    <source>
        <dbReference type="EMBL" id="PWN38341.1"/>
    </source>
</evidence>
<feature type="region of interest" description="Disordered" evidence="8">
    <location>
        <begin position="903"/>
        <end position="937"/>
    </location>
</feature>
<evidence type="ECO:0000256" key="5">
    <source>
        <dbReference type="ARBA" id="ARBA00023125"/>
    </source>
</evidence>
<evidence type="ECO:0000256" key="2">
    <source>
        <dbReference type="ARBA" id="ARBA00022723"/>
    </source>
</evidence>
<dbReference type="GO" id="GO:0003677">
    <property type="term" value="F:DNA binding"/>
    <property type="evidence" value="ECO:0007669"/>
    <property type="project" value="UniProtKB-KW"/>
</dbReference>
<dbReference type="Pfam" id="PF00172">
    <property type="entry name" value="Zn_clus"/>
    <property type="match status" value="1"/>
</dbReference>
<dbReference type="GO" id="GO:0000981">
    <property type="term" value="F:DNA-binding transcription factor activity, RNA polymerase II-specific"/>
    <property type="evidence" value="ECO:0007669"/>
    <property type="project" value="InterPro"/>
</dbReference>
<dbReference type="Gene3D" id="4.10.240.10">
    <property type="entry name" value="Zn(2)-C6 fungal-type DNA-binding domain"/>
    <property type="match status" value="1"/>
</dbReference>
<dbReference type="CDD" id="cd12148">
    <property type="entry name" value="fungal_TF_MHR"/>
    <property type="match status" value="1"/>
</dbReference>
<keyword evidence="7" id="KW-0539">Nucleus</keyword>
<feature type="region of interest" description="Disordered" evidence="8">
    <location>
        <begin position="969"/>
        <end position="1014"/>
    </location>
</feature>
<dbReference type="Proteomes" id="UP000245771">
    <property type="component" value="Unassembled WGS sequence"/>
</dbReference>
<dbReference type="OrthoDB" id="2123952at2759"/>
<evidence type="ECO:0000256" key="8">
    <source>
        <dbReference type="SAM" id="MobiDB-lite"/>
    </source>
</evidence>
<dbReference type="CDD" id="cd00067">
    <property type="entry name" value="GAL4"/>
    <property type="match status" value="1"/>
</dbReference>
<dbReference type="EMBL" id="KZ819602">
    <property type="protein sequence ID" value="PWN38341.1"/>
    <property type="molecule type" value="Genomic_DNA"/>
</dbReference>
<keyword evidence="2" id="KW-0479">Metal-binding</keyword>
<keyword evidence="4" id="KW-0805">Transcription regulation</keyword>
<evidence type="ECO:0000256" key="4">
    <source>
        <dbReference type="ARBA" id="ARBA00023015"/>
    </source>
</evidence>
<dbReference type="AlphaFoldDB" id="A0A316VQA2"/>
<feature type="domain" description="Zn(2)-C6 fungal-type" evidence="9">
    <location>
        <begin position="69"/>
        <end position="99"/>
    </location>
</feature>
<feature type="compositionally biased region" description="Polar residues" evidence="8">
    <location>
        <begin position="907"/>
        <end position="937"/>
    </location>
</feature>
<keyword evidence="6" id="KW-0804">Transcription</keyword>
<comment type="subcellular location">
    <subcellularLocation>
        <location evidence="1">Nucleus</location>
    </subcellularLocation>
</comment>
<dbReference type="PROSITE" id="PS00463">
    <property type="entry name" value="ZN2_CY6_FUNGAL_1"/>
    <property type="match status" value="1"/>
</dbReference>
<dbReference type="PANTHER" id="PTHR31313:SF78">
    <property type="entry name" value="TRANSCRIPTION FACTOR DOMAIN-CONTAINING PROTEIN"/>
    <property type="match status" value="1"/>
</dbReference>
<dbReference type="GO" id="GO:0005634">
    <property type="term" value="C:nucleus"/>
    <property type="evidence" value="ECO:0007669"/>
    <property type="project" value="UniProtKB-SubCell"/>
</dbReference>
<evidence type="ECO:0000256" key="6">
    <source>
        <dbReference type="ARBA" id="ARBA00023163"/>
    </source>
</evidence>
<dbReference type="GeneID" id="37020244"/>
<dbReference type="GO" id="GO:0006351">
    <property type="term" value="P:DNA-templated transcription"/>
    <property type="evidence" value="ECO:0007669"/>
    <property type="project" value="InterPro"/>
</dbReference>
<feature type="region of interest" description="Disordered" evidence="8">
    <location>
        <begin position="17"/>
        <end position="59"/>
    </location>
</feature>
<dbReference type="InterPro" id="IPR051615">
    <property type="entry name" value="Transcr_Regulatory_Elem"/>
</dbReference>
<evidence type="ECO:0000259" key="9">
    <source>
        <dbReference type="PROSITE" id="PS50048"/>
    </source>
</evidence>
<feature type="region of interest" description="Disordered" evidence="8">
    <location>
        <begin position="235"/>
        <end position="286"/>
    </location>
</feature>
<dbReference type="PANTHER" id="PTHR31313">
    <property type="entry name" value="TY1 ENHANCER ACTIVATOR"/>
    <property type="match status" value="1"/>
</dbReference>
<sequence>MANRILFDHSAVGGRIRESESPFVRADSSTSSGRDDVTMELSGSASTPPNTKAAAAAANKGNSARVSKACVTCSLKKRRCDGGKPECKVCTVLGTPCSYESRGLKRGPPKGFRSGPKESAKAKMLRSLETTIRDLVLHMGHDDTGKEIARISNERGINADQIAIAMPDSLNKRARQIKRESSAPAGRIDGSGSGEDSDDDVIGINEGGTIRHIGSSSGIQLLQHQNTHHHHAGTLITNSGVRSPSDSVGGRPKFSPRTSHPPIQLPSITHPTKVHGSPSAVSNASPHGFSSSGFSTLSEKQYKLSSAMNQKLFQHYWTGFHPIWPILYKPALDEISVDHLPTTLDTALIFSIYTIAVCVACPSIDGELEAEIGEGSPAEVFANVAEQFLFRDKGMPTPSFASIQSCFLLSCYHQGAGQLSKAYLLSSLANTMAIDLGLHRHLHQYEHDLIERESRNRLIHCIYILSTVLSSEMGRPPMLRSKDIDVPPMSENEKDEFETDAQGRQLHSASLLNSSRRLFAIVETVLTQVHSFRRKAALRRMGTEAIGKLVDEIDQSLETWKSSLPGFLKFPEDLNGGKNAKDVEIPVPSFVAVQIWYYTAKLLLHRPFIPQDEGISLSQLLSDKYHQKCTQVAQSLFDMLLLLSKASSVDRLSTDFAYIIFTVAVMFVFNARLGHTPNSATHSESSPKMVIVPGYTSPQNSTTYAKKLANDSRKQFLMCKEWLRKLSERWPSASAHKLLLDGFTVVAEGVVTGETNELVGRRGSIVNSLANIAQQGEWSQQQGGPDGVQMQVGSYEQRADQYLQQQKEQHRMMQYQQPFTPQMQQGPNRDFDDGTENGNAEMVPSSSGMSMSMGQQFMPDVNAFSAPIAPQQSLNAYFEFAPNIFDMENVYWNETATRLTPFLGPKETNSGSSSTGILTPSGANNGTNNRYSSANGQNNNMANIMQFTPRTFGAISAMSNYANFASYGPPQLPTSASPSVQQQQAQAQQQGAMGPPSLTPSSMRSMGAKEPLSNSPGLQILAQAITSAPGSVGSSSSSGSTNGSTAYSNQTTPAFNVTQGVGVGNTSNPNFSPFSFHQEPSAPEWGEVISMLQLPPAFIQ</sequence>
<dbReference type="STRING" id="1280837.A0A316VQA2"/>
<dbReference type="SMART" id="SM00906">
    <property type="entry name" value="Fungal_trans"/>
    <property type="match status" value="1"/>
</dbReference>
<reference evidence="10 11" key="1">
    <citation type="journal article" date="2018" name="Mol. Biol. Evol.">
        <title>Broad Genomic Sampling Reveals a Smut Pathogenic Ancestry of the Fungal Clade Ustilaginomycotina.</title>
        <authorList>
            <person name="Kijpornyongpan T."/>
            <person name="Mondo S.J."/>
            <person name="Barry K."/>
            <person name="Sandor L."/>
            <person name="Lee J."/>
            <person name="Lipzen A."/>
            <person name="Pangilinan J."/>
            <person name="LaButti K."/>
            <person name="Hainaut M."/>
            <person name="Henrissat B."/>
            <person name="Grigoriev I.V."/>
            <person name="Spatafora J.W."/>
            <person name="Aime M.C."/>
        </authorList>
    </citation>
    <scope>NUCLEOTIDE SEQUENCE [LARGE SCALE GENOMIC DNA]</scope>
    <source>
        <strain evidence="10 11">MCA 3882</strain>
    </source>
</reference>
<dbReference type="SUPFAM" id="SSF57701">
    <property type="entry name" value="Zn2/Cys6 DNA-binding domain"/>
    <property type="match status" value="1"/>
</dbReference>
<dbReference type="GO" id="GO:0008270">
    <property type="term" value="F:zinc ion binding"/>
    <property type="evidence" value="ECO:0007669"/>
    <property type="project" value="InterPro"/>
</dbReference>
<organism evidence="10 11">
    <name type="scientific">Meira miltonrushii</name>
    <dbReference type="NCBI Taxonomy" id="1280837"/>
    <lineage>
        <taxon>Eukaryota</taxon>
        <taxon>Fungi</taxon>
        <taxon>Dikarya</taxon>
        <taxon>Basidiomycota</taxon>
        <taxon>Ustilaginomycotina</taxon>
        <taxon>Exobasidiomycetes</taxon>
        <taxon>Exobasidiales</taxon>
        <taxon>Brachybasidiaceae</taxon>
        <taxon>Meira</taxon>
    </lineage>
</organism>
<keyword evidence="5" id="KW-0238">DNA-binding</keyword>
<keyword evidence="11" id="KW-1185">Reference proteome</keyword>
<dbReference type="InterPro" id="IPR036864">
    <property type="entry name" value="Zn2-C6_fun-type_DNA-bd_sf"/>
</dbReference>
<feature type="region of interest" description="Disordered" evidence="8">
    <location>
        <begin position="173"/>
        <end position="199"/>
    </location>
</feature>
<evidence type="ECO:0000256" key="7">
    <source>
        <dbReference type="ARBA" id="ARBA00023242"/>
    </source>
</evidence>
<feature type="region of interest" description="Disordered" evidence="8">
    <location>
        <begin position="1028"/>
        <end position="1047"/>
    </location>
</feature>
<feature type="compositionally biased region" description="Polar residues" evidence="8">
    <location>
        <begin position="235"/>
        <end position="246"/>
    </location>
</feature>
<evidence type="ECO:0000256" key="3">
    <source>
        <dbReference type="ARBA" id="ARBA00022833"/>
    </source>
</evidence>
<dbReference type="Pfam" id="PF04082">
    <property type="entry name" value="Fungal_trans"/>
    <property type="match status" value="1"/>
</dbReference>
<dbReference type="RefSeq" id="XP_025358643.1">
    <property type="nucleotide sequence ID" value="XM_025498463.1"/>
</dbReference>
<dbReference type="InterPro" id="IPR007219">
    <property type="entry name" value="XnlR_reg_dom"/>
</dbReference>
<protein>
    <recommendedName>
        <fullName evidence="9">Zn(2)-C6 fungal-type domain-containing protein</fullName>
    </recommendedName>
</protein>
<gene>
    <name evidence="10" type="ORF">FA14DRAFT_159949</name>
</gene>